<dbReference type="CDD" id="cd03789">
    <property type="entry name" value="GT9_LPS_heptosyltransferase"/>
    <property type="match status" value="1"/>
</dbReference>
<dbReference type="GO" id="GO:0005829">
    <property type="term" value="C:cytosol"/>
    <property type="evidence" value="ECO:0007669"/>
    <property type="project" value="TreeGrafter"/>
</dbReference>
<reference evidence="4" key="1">
    <citation type="submission" date="2016-10" db="EMBL/GenBank/DDBJ databases">
        <authorList>
            <person name="Varghese N."/>
            <person name="Submissions S."/>
        </authorList>
    </citation>
    <scope>NUCLEOTIDE SEQUENCE [LARGE SCALE GENOMIC DNA]</scope>
    <source>
        <strain evidence="4">CGMCC 1.9227</strain>
    </source>
</reference>
<dbReference type="InterPro" id="IPR051199">
    <property type="entry name" value="LPS_LOS_Heptosyltrfase"/>
</dbReference>
<evidence type="ECO:0000313" key="4">
    <source>
        <dbReference type="Proteomes" id="UP000198596"/>
    </source>
</evidence>
<dbReference type="Gene3D" id="3.40.50.2000">
    <property type="entry name" value="Glycogen Phosphorylase B"/>
    <property type="match status" value="2"/>
</dbReference>
<gene>
    <name evidence="3" type="ORF">SAMN04488131_102308</name>
</gene>
<proteinExistence type="predicted"/>
<dbReference type="PANTHER" id="PTHR30160:SF22">
    <property type="entry name" value="LIPOPOLYSACCHARIDE CORE BIOSYNTHESIS PROTEIN"/>
    <property type="match status" value="1"/>
</dbReference>
<dbReference type="Pfam" id="PF01075">
    <property type="entry name" value="Glyco_transf_9"/>
    <property type="match status" value="1"/>
</dbReference>
<dbReference type="AlphaFoldDB" id="A0A1I2BD68"/>
<dbReference type="SUPFAM" id="SSF53756">
    <property type="entry name" value="UDP-Glycosyltransferase/glycogen phosphorylase"/>
    <property type="match status" value="1"/>
</dbReference>
<dbReference type="Proteomes" id="UP000198596">
    <property type="component" value="Unassembled WGS sequence"/>
</dbReference>
<sequence>MATSIKHIAVMRLSAMGDVAMTVPVLRAFVNHHPQVKITVISRPFFEPFFEEIPNLSFFAFDEKERHKGFLGLLRLFQDLKGLNIDAFADLHNVLRSKVIRNLFALSRKKTGSVDKGRAGKKALTQSENKVFQQLPTMFARHVKVFEQLGFTVDLSHPVFPDKPILGHEILTIIGGKNHKLIGIAPFAQYDSKVYPLDLMKQVIDKLALNTTHTILLFGGGKKEIELLNSLASNKKNVINMAGQLKLQQELQLISNLDVMLSMDSGNAHIAAMLGVKVITLWGATHPYAGFSPFNQPLENSLVSDRNIFPKLPTSVYGNKKVAGYEDAMRTILPESIVLKTKNILLNH</sequence>
<keyword evidence="1" id="KW-0328">Glycosyltransferase</keyword>
<accession>A0A1I2BD68</accession>
<dbReference type="InterPro" id="IPR002201">
    <property type="entry name" value="Glyco_trans_9"/>
</dbReference>
<dbReference type="PANTHER" id="PTHR30160">
    <property type="entry name" value="TETRAACYLDISACCHARIDE 4'-KINASE-RELATED"/>
    <property type="match status" value="1"/>
</dbReference>
<dbReference type="STRING" id="935223.SAMN04488131_102308"/>
<dbReference type="GO" id="GO:0008713">
    <property type="term" value="F:ADP-heptose-lipopolysaccharide heptosyltransferase activity"/>
    <property type="evidence" value="ECO:0007669"/>
    <property type="project" value="TreeGrafter"/>
</dbReference>
<keyword evidence="4" id="KW-1185">Reference proteome</keyword>
<keyword evidence="2 3" id="KW-0808">Transferase</keyword>
<name>A0A1I2BD68_9FLAO</name>
<organism evidence="3 4">
    <name type="scientific">Flavobacterium xueshanense</name>
    <dbReference type="NCBI Taxonomy" id="935223"/>
    <lineage>
        <taxon>Bacteria</taxon>
        <taxon>Pseudomonadati</taxon>
        <taxon>Bacteroidota</taxon>
        <taxon>Flavobacteriia</taxon>
        <taxon>Flavobacteriales</taxon>
        <taxon>Flavobacteriaceae</taxon>
        <taxon>Flavobacterium</taxon>
    </lineage>
</organism>
<protein>
    <submittedName>
        <fullName evidence="3">ADP-heptose:LPS heptosyltransferase</fullName>
    </submittedName>
</protein>
<evidence type="ECO:0000256" key="1">
    <source>
        <dbReference type="ARBA" id="ARBA00022676"/>
    </source>
</evidence>
<dbReference type="GO" id="GO:0009244">
    <property type="term" value="P:lipopolysaccharide core region biosynthetic process"/>
    <property type="evidence" value="ECO:0007669"/>
    <property type="project" value="TreeGrafter"/>
</dbReference>
<evidence type="ECO:0000313" key="3">
    <source>
        <dbReference type="EMBL" id="SFE54104.1"/>
    </source>
</evidence>
<evidence type="ECO:0000256" key="2">
    <source>
        <dbReference type="ARBA" id="ARBA00022679"/>
    </source>
</evidence>
<dbReference type="EMBL" id="FONQ01000002">
    <property type="protein sequence ID" value="SFE54104.1"/>
    <property type="molecule type" value="Genomic_DNA"/>
</dbReference>